<dbReference type="AlphaFoldDB" id="A0A6B2LCJ9"/>
<feature type="compositionally biased region" description="Basic and acidic residues" evidence="1">
    <location>
        <begin position="113"/>
        <end position="122"/>
    </location>
</feature>
<feature type="region of interest" description="Disordered" evidence="1">
    <location>
        <begin position="101"/>
        <end position="122"/>
    </location>
</feature>
<dbReference type="EMBL" id="GIBP01005804">
    <property type="protein sequence ID" value="NDV34773.1"/>
    <property type="molecule type" value="Transcribed_RNA"/>
</dbReference>
<accession>A0A6B2LCJ9</accession>
<evidence type="ECO:0000313" key="2">
    <source>
        <dbReference type="EMBL" id="NDV34773.1"/>
    </source>
</evidence>
<protein>
    <submittedName>
        <fullName evidence="2">Uncharacterized protein</fullName>
    </submittedName>
</protein>
<feature type="region of interest" description="Disordered" evidence="1">
    <location>
        <begin position="246"/>
        <end position="268"/>
    </location>
</feature>
<sequence>MHSFSLLLSNLESFDENTRNDFCIFLRTLSLLNETQNSTILWNLIEKVILGLLSESDIQIIDQLQDMDFEKLIDTVNTEYQLVEIKKNYQTQVDSLKRKLEETENNSIPKRRKLEEDKSIEENEDKLNAKQQNLPKWKILQINSAKEAQEREQQEKLIKSQKINEIIQKSIQKDDQKVQEQQDEELKKKLVLLNEESSDLANKFQQREEECETVKDRIMLLEKLKGKKELEKKALLIKKRRIAEENDHVSTRRRAMKEERERIDKNLS</sequence>
<proteinExistence type="predicted"/>
<name>A0A6B2LCJ9_9EUKA</name>
<reference evidence="2" key="1">
    <citation type="journal article" date="2020" name="J. Eukaryot. Microbiol.">
        <title>De novo Sequencing, Assembly and Annotation of the Transcriptome for the Free-Living Testate Amoeba Arcella intermedia.</title>
        <authorList>
            <person name="Ribeiro G.M."/>
            <person name="Porfirio-Sousa A.L."/>
            <person name="Maurer-Alcala X.X."/>
            <person name="Katz L.A."/>
            <person name="Lahr D.J.G."/>
        </authorList>
    </citation>
    <scope>NUCLEOTIDE SEQUENCE</scope>
</reference>
<evidence type="ECO:0000256" key="1">
    <source>
        <dbReference type="SAM" id="MobiDB-lite"/>
    </source>
</evidence>
<organism evidence="2">
    <name type="scientific">Arcella intermedia</name>
    <dbReference type="NCBI Taxonomy" id="1963864"/>
    <lineage>
        <taxon>Eukaryota</taxon>
        <taxon>Amoebozoa</taxon>
        <taxon>Tubulinea</taxon>
        <taxon>Elardia</taxon>
        <taxon>Arcellinida</taxon>
        <taxon>Sphaerothecina</taxon>
        <taxon>Arcellidae</taxon>
        <taxon>Arcella</taxon>
    </lineage>
</organism>